<keyword evidence="1" id="KW-0472">Membrane</keyword>
<dbReference type="Proteomes" id="UP000785679">
    <property type="component" value="Unassembled WGS sequence"/>
</dbReference>
<keyword evidence="1" id="KW-0812">Transmembrane</keyword>
<feature type="transmembrane region" description="Helical" evidence="1">
    <location>
        <begin position="214"/>
        <end position="237"/>
    </location>
</feature>
<feature type="transmembrane region" description="Helical" evidence="1">
    <location>
        <begin position="180"/>
        <end position="202"/>
    </location>
</feature>
<gene>
    <name evidence="2" type="ORF">FGO68_gene16857</name>
</gene>
<evidence type="ECO:0000313" key="2">
    <source>
        <dbReference type="EMBL" id="TNV77118.1"/>
    </source>
</evidence>
<dbReference type="InterPro" id="IPR027417">
    <property type="entry name" value="P-loop_NTPase"/>
</dbReference>
<keyword evidence="3" id="KW-1185">Reference proteome</keyword>
<comment type="caution">
    <text evidence="2">The sequence shown here is derived from an EMBL/GenBank/DDBJ whole genome shotgun (WGS) entry which is preliminary data.</text>
</comment>
<name>A0A8J8T0J9_HALGN</name>
<dbReference type="EMBL" id="RRYP01012429">
    <property type="protein sequence ID" value="TNV77118.1"/>
    <property type="molecule type" value="Genomic_DNA"/>
</dbReference>
<dbReference type="InterPro" id="IPR001806">
    <property type="entry name" value="Small_GTPase"/>
</dbReference>
<dbReference type="Pfam" id="PF00071">
    <property type="entry name" value="Ras"/>
    <property type="match status" value="1"/>
</dbReference>
<reference evidence="2" key="1">
    <citation type="submission" date="2019-06" db="EMBL/GenBank/DDBJ databases">
        <authorList>
            <person name="Zheng W."/>
        </authorList>
    </citation>
    <scope>NUCLEOTIDE SEQUENCE</scope>
    <source>
        <strain evidence="2">QDHG01</strain>
    </source>
</reference>
<dbReference type="AlphaFoldDB" id="A0A8J8T0J9"/>
<organism evidence="2 3">
    <name type="scientific">Halteria grandinella</name>
    <dbReference type="NCBI Taxonomy" id="5974"/>
    <lineage>
        <taxon>Eukaryota</taxon>
        <taxon>Sar</taxon>
        <taxon>Alveolata</taxon>
        <taxon>Ciliophora</taxon>
        <taxon>Intramacronucleata</taxon>
        <taxon>Spirotrichea</taxon>
        <taxon>Stichotrichia</taxon>
        <taxon>Sporadotrichida</taxon>
        <taxon>Halteriidae</taxon>
        <taxon>Halteria</taxon>
    </lineage>
</organism>
<dbReference type="GO" id="GO:0003924">
    <property type="term" value="F:GTPase activity"/>
    <property type="evidence" value="ECO:0007669"/>
    <property type="project" value="InterPro"/>
</dbReference>
<evidence type="ECO:0000313" key="3">
    <source>
        <dbReference type="Proteomes" id="UP000785679"/>
    </source>
</evidence>
<evidence type="ECO:0000256" key="1">
    <source>
        <dbReference type="SAM" id="Phobius"/>
    </source>
</evidence>
<keyword evidence="1" id="KW-1133">Transmembrane helix</keyword>
<dbReference type="GO" id="GO:0005525">
    <property type="term" value="F:GTP binding"/>
    <property type="evidence" value="ECO:0007669"/>
    <property type="project" value="InterPro"/>
</dbReference>
<feature type="transmembrane region" description="Helical" evidence="1">
    <location>
        <begin position="148"/>
        <end position="168"/>
    </location>
</feature>
<dbReference type="Gene3D" id="3.40.50.300">
    <property type="entry name" value="P-loop containing nucleotide triphosphate hydrolases"/>
    <property type="match status" value="1"/>
</dbReference>
<feature type="transmembrane region" description="Helical" evidence="1">
    <location>
        <begin position="249"/>
        <end position="268"/>
    </location>
</feature>
<proteinExistence type="predicted"/>
<accession>A0A8J8T0J9</accession>
<sequence length="271" mass="31524">MTALISFIKVSRSCSTLGFTDKDYVHLNFQIIPFLRRRSKSRSSCTFFLLSDRNNYKRVCIFLREFQSTRTTDINEVSMVGVKDGSERQIQYEEAYSFADSVGIRYMEIDIVSGYNIHQLVIYTVNETLRQEQIKQISSRKQFMKIQFAPIFFMFYLVFIAINGLLAMQMPNKMNGLREQLCYIFFAALTVFLILRSSVNFIDHSHYIQQVFGTVPYLTILTVPTLYCLGFGTYQMVRDFQNGQELRSHVLLAIYLGTSLALSCIIMRKET</sequence>
<protein>
    <submittedName>
        <fullName evidence="2">Uncharacterized protein</fullName>
    </submittedName>
</protein>